<dbReference type="EMBL" id="CP087164">
    <property type="protein sequence ID" value="UGS35501.1"/>
    <property type="molecule type" value="Genomic_DNA"/>
</dbReference>
<dbReference type="AlphaFoldDB" id="A0A9E6XW35"/>
<evidence type="ECO:0000313" key="2">
    <source>
        <dbReference type="Proteomes" id="UP001162834"/>
    </source>
</evidence>
<protein>
    <submittedName>
        <fullName evidence="1">Uncharacterized protein</fullName>
    </submittedName>
</protein>
<evidence type="ECO:0000313" key="1">
    <source>
        <dbReference type="EMBL" id="UGS35501.1"/>
    </source>
</evidence>
<dbReference type="Proteomes" id="UP001162834">
    <property type="component" value="Chromosome"/>
</dbReference>
<accession>A0A9E6XW35</accession>
<reference evidence="1" key="1">
    <citation type="journal article" date="2022" name="Int. J. Syst. Evol. Microbiol.">
        <title>Pseudomonas aegrilactucae sp. nov. and Pseudomonas morbosilactucae sp. nov., pathogens causing bacterial rot of lettuce in Japan.</title>
        <authorList>
            <person name="Sawada H."/>
            <person name="Fujikawa T."/>
            <person name="Satou M."/>
        </authorList>
    </citation>
    <scope>NUCLEOTIDE SEQUENCE</scope>
    <source>
        <strain evidence="1">0166_1</strain>
    </source>
</reference>
<keyword evidence="2" id="KW-1185">Reference proteome</keyword>
<name>A0A9E6XW35_9ACTN</name>
<gene>
    <name evidence="1" type="ORF">DSM104329_01894</name>
</gene>
<organism evidence="1 2">
    <name type="scientific">Capillimicrobium parvum</name>
    <dbReference type="NCBI Taxonomy" id="2884022"/>
    <lineage>
        <taxon>Bacteria</taxon>
        <taxon>Bacillati</taxon>
        <taxon>Actinomycetota</taxon>
        <taxon>Thermoleophilia</taxon>
        <taxon>Solirubrobacterales</taxon>
        <taxon>Capillimicrobiaceae</taxon>
        <taxon>Capillimicrobium</taxon>
    </lineage>
</organism>
<proteinExistence type="predicted"/>
<dbReference type="KEGG" id="sbae:DSM104329_01894"/>
<sequence>MRPLPPPRFATAGYERVGFALLVAATPPRVAPEYNKCRGELWGRCQSRRGLPAA</sequence>